<evidence type="ECO:0008006" key="3">
    <source>
        <dbReference type="Google" id="ProtNLM"/>
    </source>
</evidence>
<name>A0A0N1MPT8_9HELI</name>
<reference evidence="1 2" key="1">
    <citation type="submission" date="2014-06" db="EMBL/GenBank/DDBJ databases">
        <title>Helicobacter pullorum isolates in fresh chicken meat - phenotypic and genotypic features.</title>
        <authorList>
            <person name="Borges V."/>
            <person name="Santos A."/>
            <person name="Correia C.B."/>
            <person name="Saraiva M."/>
            <person name="Menard A."/>
            <person name="Vieira L."/>
            <person name="Sampaio D.A."/>
            <person name="Gomes J.P."/>
            <person name="Oleastro M."/>
        </authorList>
    </citation>
    <scope>NUCLEOTIDE SEQUENCE [LARGE SCALE GENOMIC DNA]</scope>
    <source>
        <strain evidence="1 2">229334/12</strain>
    </source>
</reference>
<dbReference type="SUPFAM" id="SSF53756">
    <property type="entry name" value="UDP-Glycosyltransferase/glycogen phosphorylase"/>
    <property type="match status" value="1"/>
</dbReference>
<accession>A0A0N1MPT8</accession>
<sequence length="404" mass="47537">MNFCHKKIALLGNSNNNFFSLVRYLHDEGYDADLFVCNNELHHFSPSCDTYSLDFMNYTYKLPFGNLYWFLNEIEKIKNDPIIEQIKQYDIIFANGPSMAYLEFLGIKVDFFVPYGMDLVDYPFFVSSANPNHRQHLDAFSALQRQSIMRSSYILSTEDILGIKEYKDSIIKLESISKVIIFRTFPYIYEKIYRRNTIVNFFNCSYWYRDFLKFKEESQFIIFHHARHTWKSSKGQLSDKGNDKVFKALAFLLKEIKKLNPKILTFEYGDDYLDTKKLTYELGIEKYVQWLPLMNRKDIMVGLYCADIATGQFNVGCMGGGVQTEALVTSTPLVHYINENKYNLAELYSFIQARDAFEIADSFANYLANPKKYQKMAEEANKWLQEEMYQAIYKICDLIEEVKK</sequence>
<organism evidence="1 2">
    <name type="scientific">Helicobacter pullorum</name>
    <dbReference type="NCBI Taxonomy" id="35818"/>
    <lineage>
        <taxon>Bacteria</taxon>
        <taxon>Pseudomonadati</taxon>
        <taxon>Campylobacterota</taxon>
        <taxon>Epsilonproteobacteria</taxon>
        <taxon>Campylobacterales</taxon>
        <taxon>Helicobacteraceae</taxon>
        <taxon>Helicobacter</taxon>
    </lineage>
</organism>
<dbReference type="Gene3D" id="3.40.50.2000">
    <property type="entry name" value="Glycogen Phosphorylase B"/>
    <property type="match status" value="1"/>
</dbReference>
<dbReference type="AlphaFoldDB" id="A0A0N1MPT8"/>
<dbReference type="EMBL" id="JNOC01000049">
    <property type="protein sequence ID" value="KPH55272.1"/>
    <property type="molecule type" value="Genomic_DNA"/>
</dbReference>
<protein>
    <recommendedName>
        <fullName evidence="3">Glycosyltransferase</fullName>
    </recommendedName>
</protein>
<dbReference type="PATRIC" id="fig|35818.11.peg.1860"/>
<proteinExistence type="predicted"/>
<evidence type="ECO:0000313" key="1">
    <source>
        <dbReference type="EMBL" id="KPH55272.1"/>
    </source>
</evidence>
<evidence type="ECO:0000313" key="2">
    <source>
        <dbReference type="Proteomes" id="UP000037997"/>
    </source>
</evidence>
<dbReference type="RefSeq" id="WP_054198324.1">
    <property type="nucleotide sequence ID" value="NZ_JNOC01000049.1"/>
</dbReference>
<dbReference type="Proteomes" id="UP000037997">
    <property type="component" value="Unassembled WGS sequence"/>
</dbReference>
<gene>
    <name evidence="1" type="ORF">HPU229334_09410</name>
</gene>
<comment type="caution">
    <text evidence="1">The sequence shown here is derived from an EMBL/GenBank/DDBJ whole genome shotgun (WGS) entry which is preliminary data.</text>
</comment>